<name>A0A8C1U2U6_CYPCA</name>
<sequence>NIFDKSFYQLSVLASEIKEEGEELKKTTVILKANNEEIKSLSLEINSKVEDIIEERISLRRQVGGLEEKLSGLSQSLLSAEQLAEISMLKKIILTQEKCITDLLKAVSEQSDQRPGKQSIVLRNLLRSNTKNAKNFRCRMLIGLTHMSGCAADLPKDCSDVFSRGQKSSSLYAIKPLLVNCEFIEMDVFTVIQRRRDSSVNFDLSWEKYEDGFWLGLNKIYAVARQGNSLLHVQIEDWRKEKHFMLYQYILEDAASNYTILLKLQSGESSSAVDENTSFGFSTKDHNDGSKLCPRLYRYI</sequence>
<dbReference type="InterPro" id="IPR014716">
    <property type="entry name" value="Fibrinogen_a/b/g_C_1"/>
</dbReference>
<dbReference type="SUPFAM" id="SSF56496">
    <property type="entry name" value="Fibrinogen C-terminal domain-like"/>
    <property type="match status" value="1"/>
</dbReference>
<evidence type="ECO:0000313" key="2">
    <source>
        <dbReference type="Ensembl" id="ENSCCRP00015031255.1"/>
    </source>
</evidence>
<dbReference type="GO" id="GO:0042632">
    <property type="term" value="P:cholesterol homeostasis"/>
    <property type="evidence" value="ECO:0007669"/>
    <property type="project" value="TreeGrafter"/>
</dbReference>
<dbReference type="PANTHER" id="PTHR19143:SF222">
    <property type="entry name" value="ANGIOPOIETIN-RELATED PROTEIN 3"/>
    <property type="match status" value="1"/>
</dbReference>
<evidence type="ECO:0000313" key="3">
    <source>
        <dbReference type="Proteomes" id="UP000694700"/>
    </source>
</evidence>
<dbReference type="Ensembl" id="ENSCCRT00015032359.1">
    <property type="protein sequence ID" value="ENSCCRP00015031255.1"/>
    <property type="gene ID" value="ENSCCRG00015013123.1"/>
</dbReference>
<dbReference type="AlphaFoldDB" id="A0A8C1U2U6"/>
<dbReference type="InterPro" id="IPR002181">
    <property type="entry name" value="Fibrinogen_a/b/g_C_dom"/>
</dbReference>
<dbReference type="InterPro" id="IPR050373">
    <property type="entry name" value="Fibrinogen_C-term_domain"/>
</dbReference>
<reference evidence="2" key="1">
    <citation type="submission" date="2025-08" db="UniProtKB">
        <authorList>
            <consortium name="Ensembl"/>
        </authorList>
    </citation>
    <scope>IDENTIFICATION</scope>
</reference>
<dbReference type="Pfam" id="PF00147">
    <property type="entry name" value="Fibrinogen_C"/>
    <property type="match status" value="1"/>
</dbReference>
<dbReference type="GO" id="GO:0009395">
    <property type="term" value="P:phospholipid catabolic process"/>
    <property type="evidence" value="ECO:0007669"/>
    <property type="project" value="TreeGrafter"/>
</dbReference>
<feature type="domain" description="Fibrinogen C-terminal" evidence="1">
    <location>
        <begin position="149"/>
        <end position="300"/>
    </location>
</feature>
<dbReference type="SMART" id="SM00186">
    <property type="entry name" value="FBG"/>
    <property type="match status" value="1"/>
</dbReference>
<dbReference type="GO" id="GO:0055091">
    <property type="term" value="P:phospholipid homeostasis"/>
    <property type="evidence" value="ECO:0007669"/>
    <property type="project" value="TreeGrafter"/>
</dbReference>
<proteinExistence type="predicted"/>
<organism evidence="2 3">
    <name type="scientific">Cyprinus carpio</name>
    <name type="common">Common carp</name>
    <dbReference type="NCBI Taxonomy" id="7962"/>
    <lineage>
        <taxon>Eukaryota</taxon>
        <taxon>Metazoa</taxon>
        <taxon>Chordata</taxon>
        <taxon>Craniata</taxon>
        <taxon>Vertebrata</taxon>
        <taxon>Euteleostomi</taxon>
        <taxon>Actinopterygii</taxon>
        <taxon>Neopterygii</taxon>
        <taxon>Teleostei</taxon>
        <taxon>Ostariophysi</taxon>
        <taxon>Cypriniformes</taxon>
        <taxon>Cyprinidae</taxon>
        <taxon>Cyprininae</taxon>
        <taxon>Cyprinus</taxon>
    </lineage>
</organism>
<protein>
    <recommendedName>
        <fullName evidence="1">Fibrinogen C-terminal domain-containing protein</fullName>
    </recommendedName>
</protein>
<dbReference type="PANTHER" id="PTHR19143">
    <property type="entry name" value="FIBRINOGEN/TENASCIN/ANGIOPOEITIN"/>
    <property type="match status" value="1"/>
</dbReference>
<dbReference type="PROSITE" id="PS51406">
    <property type="entry name" value="FIBRINOGEN_C_2"/>
    <property type="match status" value="1"/>
</dbReference>
<dbReference type="GO" id="GO:0070328">
    <property type="term" value="P:triglyceride homeostasis"/>
    <property type="evidence" value="ECO:0007669"/>
    <property type="project" value="TreeGrafter"/>
</dbReference>
<dbReference type="InterPro" id="IPR036056">
    <property type="entry name" value="Fibrinogen-like_C"/>
</dbReference>
<dbReference type="Proteomes" id="UP000694700">
    <property type="component" value="Unplaced"/>
</dbReference>
<dbReference type="GO" id="GO:0005615">
    <property type="term" value="C:extracellular space"/>
    <property type="evidence" value="ECO:0007669"/>
    <property type="project" value="TreeGrafter"/>
</dbReference>
<evidence type="ECO:0000259" key="1">
    <source>
        <dbReference type="PROSITE" id="PS51406"/>
    </source>
</evidence>
<dbReference type="Gene3D" id="3.90.215.10">
    <property type="entry name" value="Gamma Fibrinogen, chain A, domain 1"/>
    <property type="match status" value="1"/>
</dbReference>
<accession>A0A8C1U2U6</accession>